<dbReference type="InterPro" id="IPR016181">
    <property type="entry name" value="Acyl_CoA_acyltransferase"/>
</dbReference>
<dbReference type="Proteomes" id="UP001501495">
    <property type="component" value="Unassembled WGS sequence"/>
</dbReference>
<organism evidence="2 3">
    <name type="scientific">Nocardioides fonticola</name>
    <dbReference type="NCBI Taxonomy" id="450363"/>
    <lineage>
        <taxon>Bacteria</taxon>
        <taxon>Bacillati</taxon>
        <taxon>Actinomycetota</taxon>
        <taxon>Actinomycetes</taxon>
        <taxon>Propionibacteriales</taxon>
        <taxon>Nocardioidaceae</taxon>
        <taxon>Nocardioides</taxon>
    </lineage>
</organism>
<protein>
    <submittedName>
        <fullName evidence="2">GNAT family N-acetyltransferase</fullName>
    </submittedName>
</protein>
<keyword evidence="3" id="KW-1185">Reference proteome</keyword>
<evidence type="ECO:0000313" key="2">
    <source>
        <dbReference type="EMBL" id="GAA4128572.1"/>
    </source>
</evidence>
<dbReference type="PROSITE" id="PS51186">
    <property type="entry name" value="GNAT"/>
    <property type="match status" value="1"/>
</dbReference>
<dbReference type="SUPFAM" id="SSF55729">
    <property type="entry name" value="Acyl-CoA N-acyltransferases (Nat)"/>
    <property type="match status" value="1"/>
</dbReference>
<gene>
    <name evidence="2" type="ORF">GCM10022215_40200</name>
</gene>
<reference evidence="3" key="1">
    <citation type="journal article" date="2019" name="Int. J. Syst. Evol. Microbiol.">
        <title>The Global Catalogue of Microorganisms (GCM) 10K type strain sequencing project: providing services to taxonomists for standard genome sequencing and annotation.</title>
        <authorList>
            <consortium name="The Broad Institute Genomics Platform"/>
            <consortium name="The Broad Institute Genome Sequencing Center for Infectious Disease"/>
            <person name="Wu L."/>
            <person name="Ma J."/>
        </authorList>
    </citation>
    <scope>NUCLEOTIDE SEQUENCE [LARGE SCALE GENOMIC DNA]</scope>
    <source>
        <strain evidence="3">JCM 16703</strain>
    </source>
</reference>
<name>A0ABP7Y049_9ACTN</name>
<evidence type="ECO:0000313" key="3">
    <source>
        <dbReference type="Proteomes" id="UP001501495"/>
    </source>
</evidence>
<accession>A0ABP7Y049</accession>
<dbReference type="InterPro" id="IPR000182">
    <property type="entry name" value="GNAT_dom"/>
</dbReference>
<proteinExistence type="predicted"/>
<dbReference type="EMBL" id="BAAAZH010000032">
    <property type="protein sequence ID" value="GAA4128572.1"/>
    <property type="molecule type" value="Genomic_DNA"/>
</dbReference>
<dbReference type="Gene3D" id="3.40.630.30">
    <property type="match status" value="1"/>
</dbReference>
<evidence type="ECO:0000259" key="1">
    <source>
        <dbReference type="PROSITE" id="PS51186"/>
    </source>
</evidence>
<sequence>MSSTRSVRPVVSVTVVVSIPSSSRNQGRDQHSYRPVMDVVSLAWQTDLALLAAGGSEVEHHPTYVVVRTPDAPGRRWGNFLLLRRRPLNRDLETVRAVFRRHFPDAAHEAYGIDDPEGRADDLHLFRSAGFTTGCSVTLTTEEPLVEGHRRTPAVVRPLESDSDWEQRIRLSLAGDLHPDPVYLDFLRTRAKADRCQTAVGGRWFGAFEDDQLVGALGVLPAGAGLVRCQEIPPPRRMRGRGVEQALMHVAADYAQRELGTRRLVIVAEPDYPQLEVYRSLGFRDAGLQLQAERQAA</sequence>
<dbReference type="Pfam" id="PF00583">
    <property type="entry name" value="Acetyltransf_1"/>
    <property type="match status" value="1"/>
</dbReference>
<comment type="caution">
    <text evidence="2">The sequence shown here is derived from an EMBL/GenBank/DDBJ whole genome shotgun (WGS) entry which is preliminary data.</text>
</comment>
<feature type="domain" description="N-acetyltransferase" evidence="1">
    <location>
        <begin position="154"/>
        <end position="297"/>
    </location>
</feature>